<evidence type="ECO:0000259" key="1">
    <source>
        <dbReference type="Pfam" id="PF19838"/>
    </source>
</evidence>
<dbReference type="InterPro" id="IPR045659">
    <property type="entry name" value="LptD_2"/>
</dbReference>
<dbReference type="OrthoDB" id="9802320at2"/>
<comment type="caution">
    <text evidence="2">The sequence shown here is derived from an EMBL/GenBank/DDBJ whole genome shotgun (WGS) entry which is preliminary data.</text>
</comment>
<dbReference type="Pfam" id="PF19838">
    <property type="entry name" value="LptD_2"/>
    <property type="match status" value="1"/>
</dbReference>
<feature type="domain" description="LPS-assembly protein LptD central" evidence="1">
    <location>
        <begin position="205"/>
        <end position="724"/>
    </location>
</feature>
<organism evidence="2 3">
    <name type="scientific">Pontibacter ramchanderi</name>
    <dbReference type="NCBI Taxonomy" id="1179743"/>
    <lineage>
        <taxon>Bacteria</taxon>
        <taxon>Pseudomonadati</taxon>
        <taxon>Bacteroidota</taxon>
        <taxon>Cytophagia</taxon>
        <taxon>Cytophagales</taxon>
        <taxon>Hymenobacteraceae</taxon>
        <taxon>Pontibacter</taxon>
    </lineage>
</organism>
<keyword evidence="3" id="KW-1185">Reference proteome</keyword>
<evidence type="ECO:0000313" key="2">
    <source>
        <dbReference type="EMBL" id="PKV66540.1"/>
    </source>
</evidence>
<gene>
    <name evidence="2" type="ORF">BD749_1669</name>
</gene>
<dbReference type="AlphaFoldDB" id="A0A2N3UAW1"/>
<protein>
    <recommendedName>
        <fullName evidence="1">LPS-assembly protein LptD central domain-containing protein</fullName>
    </recommendedName>
</protein>
<name>A0A2N3UAW1_9BACT</name>
<accession>A0A2N3UAW1</accession>
<evidence type="ECO:0000313" key="3">
    <source>
        <dbReference type="Proteomes" id="UP000233782"/>
    </source>
</evidence>
<dbReference type="Proteomes" id="UP000233782">
    <property type="component" value="Unassembled WGS sequence"/>
</dbReference>
<sequence>MRYILIFLLLVQLAVLSAQPVLGQRVRRPTTTATPKDTVNISPPQDSLVTTVPQGDIETTINYSARDSILFEVDRKVVHLYGDAKIDYGTMELSAAYIEINYDLNTLTATTLADSTGKETGTPVFKDGAESYAAKRIAYNYKTKRGRISEVVTQQGEGYIHSEVVKKNEHNEIFGLHNKYTTCNLEHPHFYISAGKIKAIPNDKIMSGPFNLVIADIPTPLGFLFGLFPTPKNKRSSGVIMPTFGESRARGFYLSNGGYYLALNDYIGTRITGDIYSLGGYKVTVDNTYIKRYSYRGNLNISYDYFKNDEADVADPNRSTNSLAGLPPSQRTAFVTWSHSPVQKPGRGRFTANVRAGSSQHNRVNFNSPNAYLAPTFNSTITYQKNIQNTPFSYTATLSQGQNNGGFVGEGENRRPAPTRMNFTLPDLNFAMTQTSLYELFSKDVPTGKWYENFTFGYNVRLRNEVSNQVTARRLGNIPVVNGTERDTTFALNFDNLDRLWQNGRKSADHNFNIGLGNYKVFRFFNLTPTVTYRESWFDKKLTYSYDEEQRAVRIDTAGFGRVYEYGAGASLNTTVYGTVQFPKSKRVEAIRHTMIPSISYGYRPNFGDENRFGFSQTTQVAIDTLTNQPIFQTLPRFNGSVPGGGLQSSLGIQINNRVEMKVRSRSDSTEAKSEKVSLIDNLNIGTTYNLAADSLRLSPINISMNTRLFKVFDVNFTSTLDPYQLSPDGNRRIDRYMLESPGFKLARLTNANLSVRANFNPEARSTNTPPPTNLPGMLNPNDQFLPDYVDFNIPWTLNLDYTIYYTGGTQQNEGTITQNIGMQGTLNLTEKWKFGYMAGYDFTNNNISNASVDIYRDLHCWEMSIGWRPFGLMRGYNVTINARSALLRDLRLTRNRSGMNFR</sequence>
<dbReference type="PANTHER" id="PTHR30189">
    <property type="entry name" value="LPS-ASSEMBLY PROTEIN"/>
    <property type="match status" value="1"/>
</dbReference>
<proteinExistence type="predicted"/>
<reference evidence="2 3" key="1">
    <citation type="submission" date="2017-12" db="EMBL/GenBank/DDBJ databases">
        <title>Genomic Encyclopedia of Type Strains, Phase III (KMG-III): the genomes of soil and plant-associated and newly described type strains.</title>
        <authorList>
            <person name="Whitman W."/>
        </authorList>
    </citation>
    <scope>NUCLEOTIDE SEQUENCE [LARGE SCALE GENOMIC DNA]</scope>
    <source>
        <strain evidence="2 3">LP43</strain>
    </source>
</reference>
<dbReference type="RefSeq" id="WP_101443918.1">
    <property type="nucleotide sequence ID" value="NZ_PJMU01000002.1"/>
</dbReference>
<dbReference type="InterPro" id="IPR050218">
    <property type="entry name" value="LptD"/>
</dbReference>
<dbReference type="PANTHER" id="PTHR30189:SF1">
    <property type="entry name" value="LPS-ASSEMBLY PROTEIN LPTD"/>
    <property type="match status" value="1"/>
</dbReference>
<dbReference type="GO" id="GO:1990351">
    <property type="term" value="C:transporter complex"/>
    <property type="evidence" value="ECO:0007669"/>
    <property type="project" value="TreeGrafter"/>
</dbReference>
<dbReference type="EMBL" id="PJMU01000002">
    <property type="protein sequence ID" value="PKV66540.1"/>
    <property type="molecule type" value="Genomic_DNA"/>
</dbReference>
<dbReference type="GO" id="GO:0009279">
    <property type="term" value="C:cell outer membrane"/>
    <property type="evidence" value="ECO:0007669"/>
    <property type="project" value="TreeGrafter"/>
</dbReference>